<dbReference type="Gene3D" id="3.40.50.2300">
    <property type="match status" value="2"/>
</dbReference>
<feature type="domain" description="HTH lacI-type" evidence="4">
    <location>
        <begin position="12"/>
        <end position="66"/>
    </location>
</feature>
<organism evidence="5 6">
    <name type="scientific">Phytoactinopolyspora halotolerans</name>
    <dbReference type="NCBI Taxonomy" id="1981512"/>
    <lineage>
        <taxon>Bacteria</taxon>
        <taxon>Bacillati</taxon>
        <taxon>Actinomycetota</taxon>
        <taxon>Actinomycetes</taxon>
        <taxon>Jiangellales</taxon>
        <taxon>Jiangellaceae</taxon>
        <taxon>Phytoactinopolyspora</taxon>
    </lineage>
</organism>
<evidence type="ECO:0000256" key="1">
    <source>
        <dbReference type="ARBA" id="ARBA00023015"/>
    </source>
</evidence>
<dbReference type="PROSITE" id="PS50932">
    <property type="entry name" value="HTH_LACI_2"/>
    <property type="match status" value="1"/>
</dbReference>
<dbReference type="AlphaFoldDB" id="A0A6L9S9G5"/>
<gene>
    <name evidence="5" type="ORF">G1H10_16260</name>
</gene>
<proteinExistence type="predicted"/>
<keyword evidence="3" id="KW-0804">Transcription</keyword>
<dbReference type="RefSeq" id="WP_163739657.1">
    <property type="nucleotide sequence ID" value="NZ_JAAGOA010000011.1"/>
</dbReference>
<dbReference type="SMART" id="SM00354">
    <property type="entry name" value="HTH_LACI"/>
    <property type="match status" value="1"/>
</dbReference>
<protein>
    <submittedName>
        <fullName evidence="5">LacI family transcriptional regulator</fullName>
    </submittedName>
</protein>
<evidence type="ECO:0000259" key="4">
    <source>
        <dbReference type="PROSITE" id="PS50932"/>
    </source>
</evidence>
<dbReference type="InterPro" id="IPR046335">
    <property type="entry name" value="LacI/GalR-like_sensor"/>
</dbReference>
<reference evidence="5 6" key="1">
    <citation type="submission" date="2020-02" db="EMBL/GenBank/DDBJ databases">
        <authorList>
            <person name="Li X.-J."/>
            <person name="Han X.-M."/>
        </authorList>
    </citation>
    <scope>NUCLEOTIDE SEQUENCE [LARGE SCALE GENOMIC DNA]</scope>
    <source>
        <strain evidence="5 6">CCTCC AB 2017055</strain>
    </source>
</reference>
<keyword evidence="2" id="KW-0238">DNA-binding</keyword>
<dbReference type="EMBL" id="JAAGOA010000011">
    <property type="protein sequence ID" value="NEE01727.1"/>
    <property type="molecule type" value="Genomic_DNA"/>
</dbReference>
<dbReference type="Pfam" id="PF00356">
    <property type="entry name" value="LacI"/>
    <property type="match status" value="1"/>
</dbReference>
<dbReference type="SUPFAM" id="SSF47413">
    <property type="entry name" value="lambda repressor-like DNA-binding domains"/>
    <property type="match status" value="1"/>
</dbReference>
<comment type="caution">
    <text evidence="5">The sequence shown here is derived from an EMBL/GenBank/DDBJ whole genome shotgun (WGS) entry which is preliminary data.</text>
</comment>
<dbReference type="InterPro" id="IPR000843">
    <property type="entry name" value="HTH_LacI"/>
</dbReference>
<dbReference type="SUPFAM" id="SSF53822">
    <property type="entry name" value="Periplasmic binding protein-like I"/>
    <property type="match status" value="1"/>
</dbReference>
<dbReference type="Pfam" id="PF13377">
    <property type="entry name" value="Peripla_BP_3"/>
    <property type="match status" value="1"/>
</dbReference>
<dbReference type="CDD" id="cd06267">
    <property type="entry name" value="PBP1_LacI_sugar_binding-like"/>
    <property type="match status" value="1"/>
</dbReference>
<dbReference type="Proteomes" id="UP000475214">
    <property type="component" value="Unassembled WGS sequence"/>
</dbReference>
<dbReference type="InterPro" id="IPR010982">
    <property type="entry name" value="Lambda_DNA-bd_dom_sf"/>
</dbReference>
<dbReference type="PANTHER" id="PTHR30146:SF138">
    <property type="entry name" value="TRANSCRIPTIONAL REGULATORY PROTEIN"/>
    <property type="match status" value="1"/>
</dbReference>
<dbReference type="CDD" id="cd01392">
    <property type="entry name" value="HTH_LacI"/>
    <property type="match status" value="1"/>
</dbReference>
<accession>A0A6L9S9G5</accession>
<dbReference type="PANTHER" id="PTHR30146">
    <property type="entry name" value="LACI-RELATED TRANSCRIPTIONAL REPRESSOR"/>
    <property type="match status" value="1"/>
</dbReference>
<evidence type="ECO:0000256" key="3">
    <source>
        <dbReference type="ARBA" id="ARBA00023163"/>
    </source>
</evidence>
<keyword evidence="6" id="KW-1185">Reference proteome</keyword>
<keyword evidence="1" id="KW-0805">Transcription regulation</keyword>
<evidence type="ECO:0000313" key="5">
    <source>
        <dbReference type="EMBL" id="NEE01727.1"/>
    </source>
</evidence>
<name>A0A6L9S9G5_9ACTN</name>
<sequence>MAAHTHPSGRRSTIYSVAQACGVSSSTVSRAFTRPDLVRDDVRERILSTAAAMGYRPNRSARATATGRTAMLGLVVPDITNPFMPPLVRAVQRAAADIGCSVTLMDAEESAGAETQLIGQLHGQVDGLILASPRASSRALAEAIDELPCVLVNRVVKELPSVVCDNSGALAHLGDRLAGHGHRTFALLSGPSASWAAKQRARAIRAWANRKEDAGVSLVELGPFDASYDGGRRAGAALLDTAATAAFAFDDVMACGVLAELDARDVQVPMQRSVVGCDDVLLARMVTPSLTTVAAPMAALGDTAITLLHHRIANPGIAAETVTLSGTPVVRDSTAPPAPPAP</sequence>
<evidence type="ECO:0000313" key="6">
    <source>
        <dbReference type="Proteomes" id="UP000475214"/>
    </source>
</evidence>
<dbReference type="Gene3D" id="1.10.260.40">
    <property type="entry name" value="lambda repressor-like DNA-binding domains"/>
    <property type="match status" value="1"/>
</dbReference>
<dbReference type="InterPro" id="IPR028082">
    <property type="entry name" value="Peripla_BP_I"/>
</dbReference>
<dbReference type="GO" id="GO:0003700">
    <property type="term" value="F:DNA-binding transcription factor activity"/>
    <property type="evidence" value="ECO:0007669"/>
    <property type="project" value="TreeGrafter"/>
</dbReference>
<dbReference type="GO" id="GO:0000976">
    <property type="term" value="F:transcription cis-regulatory region binding"/>
    <property type="evidence" value="ECO:0007669"/>
    <property type="project" value="TreeGrafter"/>
</dbReference>
<evidence type="ECO:0000256" key="2">
    <source>
        <dbReference type="ARBA" id="ARBA00023125"/>
    </source>
</evidence>